<accession>A0A0E9PYW7</accession>
<reference evidence="1" key="1">
    <citation type="submission" date="2014-11" db="EMBL/GenBank/DDBJ databases">
        <authorList>
            <person name="Amaro Gonzalez C."/>
        </authorList>
    </citation>
    <scope>NUCLEOTIDE SEQUENCE</scope>
</reference>
<evidence type="ECO:0000313" key="1">
    <source>
        <dbReference type="EMBL" id="JAH09699.1"/>
    </source>
</evidence>
<proteinExistence type="predicted"/>
<organism evidence="1">
    <name type="scientific">Anguilla anguilla</name>
    <name type="common">European freshwater eel</name>
    <name type="synonym">Muraena anguilla</name>
    <dbReference type="NCBI Taxonomy" id="7936"/>
    <lineage>
        <taxon>Eukaryota</taxon>
        <taxon>Metazoa</taxon>
        <taxon>Chordata</taxon>
        <taxon>Craniata</taxon>
        <taxon>Vertebrata</taxon>
        <taxon>Euteleostomi</taxon>
        <taxon>Actinopterygii</taxon>
        <taxon>Neopterygii</taxon>
        <taxon>Teleostei</taxon>
        <taxon>Anguilliformes</taxon>
        <taxon>Anguillidae</taxon>
        <taxon>Anguilla</taxon>
    </lineage>
</organism>
<name>A0A0E9PYW7_ANGAN</name>
<sequence>MYSNVKVFCMGCVSVSDVLGYSMPQASPVPNLYETTGIPSMGPAALQWLPQCRKTELTKGNQTCKR</sequence>
<reference evidence="1" key="2">
    <citation type="journal article" date="2015" name="Fish Shellfish Immunol.">
        <title>Early steps in the European eel (Anguilla anguilla)-Vibrio vulnificus interaction in the gills: Role of the RtxA13 toxin.</title>
        <authorList>
            <person name="Callol A."/>
            <person name="Pajuelo D."/>
            <person name="Ebbesson L."/>
            <person name="Teles M."/>
            <person name="MacKenzie S."/>
            <person name="Amaro C."/>
        </authorList>
    </citation>
    <scope>NUCLEOTIDE SEQUENCE</scope>
</reference>
<dbReference type="AlphaFoldDB" id="A0A0E9PYW7"/>
<dbReference type="EMBL" id="GBXM01098878">
    <property type="protein sequence ID" value="JAH09699.1"/>
    <property type="molecule type" value="Transcribed_RNA"/>
</dbReference>
<protein>
    <submittedName>
        <fullName evidence="1">Uncharacterized protein</fullName>
    </submittedName>
</protein>